<dbReference type="Proteomes" id="UP000321479">
    <property type="component" value="Chromosome"/>
</dbReference>
<proteinExistence type="predicted"/>
<gene>
    <name evidence="2" type="ORF">FRZ54_16395</name>
</gene>
<sequence>MLKEDETPHSDRRERDAQHNENSAKPDAYRVKDDNNLEEKDLKTHYIFGDSKMKDTNAPGMEGQGMGGQAFGQNNLTPSGDDKDNPSRNAGKGNAYFNRTQPAEEHPENSNFKPGDDANNYQEGTADNDGKGDAQPNIPGPNELPDQQKVGEDKNTI</sequence>
<reference evidence="2 3" key="1">
    <citation type="journal article" date="2017" name="Curr. Microbiol.">
        <title>Mucilaginibacter ginsenosidivorans sp. nov., Isolated from Soil of Ginseng Field.</title>
        <authorList>
            <person name="Kim M.M."/>
            <person name="Siddiqi M.Z."/>
            <person name="Im W.T."/>
        </authorList>
    </citation>
    <scope>NUCLEOTIDE SEQUENCE [LARGE SCALE GENOMIC DNA]</scope>
    <source>
        <strain evidence="2 3">Gsoil 3017</strain>
    </source>
</reference>
<keyword evidence="3" id="KW-1185">Reference proteome</keyword>
<feature type="region of interest" description="Disordered" evidence="1">
    <location>
        <begin position="1"/>
        <end position="157"/>
    </location>
</feature>
<dbReference type="KEGG" id="mgin:FRZ54_16395"/>
<evidence type="ECO:0000313" key="3">
    <source>
        <dbReference type="Proteomes" id="UP000321479"/>
    </source>
</evidence>
<evidence type="ECO:0000313" key="2">
    <source>
        <dbReference type="EMBL" id="QEC64088.1"/>
    </source>
</evidence>
<accession>A0A5B8UYR5</accession>
<dbReference type="AlphaFoldDB" id="A0A5B8UYR5"/>
<protein>
    <submittedName>
        <fullName evidence="2">Uncharacterized protein</fullName>
    </submittedName>
</protein>
<dbReference type="OrthoDB" id="799505at2"/>
<name>A0A5B8UYR5_9SPHI</name>
<feature type="compositionally biased region" description="Basic and acidic residues" evidence="1">
    <location>
        <begin position="1"/>
        <end position="44"/>
    </location>
</feature>
<dbReference type="EMBL" id="CP042436">
    <property type="protein sequence ID" value="QEC64088.1"/>
    <property type="molecule type" value="Genomic_DNA"/>
</dbReference>
<organism evidence="2 3">
    <name type="scientific">Mucilaginibacter ginsenosidivorans</name>
    <dbReference type="NCBI Taxonomy" id="398053"/>
    <lineage>
        <taxon>Bacteria</taxon>
        <taxon>Pseudomonadati</taxon>
        <taxon>Bacteroidota</taxon>
        <taxon>Sphingobacteriia</taxon>
        <taxon>Sphingobacteriales</taxon>
        <taxon>Sphingobacteriaceae</taxon>
        <taxon>Mucilaginibacter</taxon>
    </lineage>
</organism>
<evidence type="ECO:0000256" key="1">
    <source>
        <dbReference type="SAM" id="MobiDB-lite"/>
    </source>
</evidence>
<dbReference type="RefSeq" id="WP_147032661.1">
    <property type="nucleotide sequence ID" value="NZ_CP042436.1"/>
</dbReference>